<comment type="caution">
    <text evidence="2">The sequence shown here is derived from an EMBL/GenBank/DDBJ whole genome shotgun (WGS) entry which is preliminary data.</text>
</comment>
<dbReference type="GO" id="GO:0016746">
    <property type="term" value="F:acyltransferase activity"/>
    <property type="evidence" value="ECO:0007669"/>
    <property type="project" value="UniProtKB-KW"/>
</dbReference>
<accession>A0ABV1FS18</accession>
<dbReference type="EMBL" id="JBBNFP010000036">
    <property type="protein sequence ID" value="MEQ2487209.1"/>
    <property type="molecule type" value="Genomic_DNA"/>
</dbReference>
<proteinExistence type="inferred from homology"/>
<name>A0ABV1FS18_9BACT</name>
<dbReference type="InterPro" id="IPR001451">
    <property type="entry name" value="Hexapep"/>
</dbReference>
<dbReference type="InterPro" id="IPR050179">
    <property type="entry name" value="Trans_hexapeptide_repeat"/>
</dbReference>
<dbReference type="CDD" id="cd04647">
    <property type="entry name" value="LbH_MAT_like"/>
    <property type="match status" value="1"/>
</dbReference>
<evidence type="ECO:0000256" key="1">
    <source>
        <dbReference type="ARBA" id="ARBA00007274"/>
    </source>
</evidence>
<organism evidence="2 3">
    <name type="scientific">Hallella faecis</name>
    <dbReference type="NCBI Taxonomy" id="2841596"/>
    <lineage>
        <taxon>Bacteria</taxon>
        <taxon>Pseudomonadati</taxon>
        <taxon>Bacteroidota</taxon>
        <taxon>Bacteroidia</taxon>
        <taxon>Bacteroidales</taxon>
        <taxon>Prevotellaceae</taxon>
        <taxon>Hallella</taxon>
    </lineage>
</organism>
<dbReference type="Proteomes" id="UP001487296">
    <property type="component" value="Unassembled WGS sequence"/>
</dbReference>
<dbReference type="Pfam" id="PF00132">
    <property type="entry name" value="Hexapep"/>
    <property type="match status" value="1"/>
</dbReference>
<dbReference type="EC" id="2.3.1.-" evidence="2"/>
<evidence type="ECO:0000313" key="2">
    <source>
        <dbReference type="EMBL" id="MEQ2487209.1"/>
    </source>
</evidence>
<dbReference type="SUPFAM" id="SSF51161">
    <property type="entry name" value="Trimeric LpxA-like enzymes"/>
    <property type="match status" value="1"/>
</dbReference>
<dbReference type="PANTHER" id="PTHR43300:SF11">
    <property type="entry name" value="ACETYLTRANSFERASE RV3034C-RELATED"/>
    <property type="match status" value="1"/>
</dbReference>
<dbReference type="InterPro" id="IPR011004">
    <property type="entry name" value="Trimer_LpxA-like_sf"/>
</dbReference>
<dbReference type="PANTHER" id="PTHR43300">
    <property type="entry name" value="ACETYLTRANSFERASE"/>
    <property type="match status" value="1"/>
</dbReference>
<comment type="similarity">
    <text evidence="1">Belongs to the transferase hexapeptide repeat family.</text>
</comment>
<dbReference type="RefSeq" id="WP_317192663.1">
    <property type="nucleotide sequence ID" value="NZ_JAHKBE010000036.1"/>
</dbReference>
<sequence length="202" mass="22939">MKIGNGTTFLDPKHVTIDTTRPELVEIGEHVFIHRGTTILTHDWASWCFVYSHNEFLPSHGKVKIGNNVWMGENVTILKGVTIGDNVIIGIGSIVTKDIPSNSIAVGVPAKVIGSYDDYYAKRKKAYVDECEEYAKAILESGGVLTEDKFYDDYPCFVDGHNYDKYDYPYSRIFNKEQFEQWKKNHKAIFNGFDDFVSHVNG</sequence>
<protein>
    <submittedName>
        <fullName evidence="2">Acyltransferase</fullName>
        <ecNumber evidence="2">2.3.1.-</ecNumber>
    </submittedName>
</protein>
<keyword evidence="3" id="KW-1185">Reference proteome</keyword>
<evidence type="ECO:0000313" key="3">
    <source>
        <dbReference type="Proteomes" id="UP001487296"/>
    </source>
</evidence>
<dbReference type="Gene3D" id="2.160.10.10">
    <property type="entry name" value="Hexapeptide repeat proteins"/>
    <property type="match status" value="1"/>
</dbReference>
<gene>
    <name evidence="2" type="ORF">AAAT34_09115</name>
</gene>
<keyword evidence="2" id="KW-0012">Acyltransferase</keyword>
<reference evidence="2 3" key="1">
    <citation type="submission" date="2024-04" db="EMBL/GenBank/DDBJ databases">
        <title>Human intestinal bacterial collection.</title>
        <authorList>
            <person name="Pauvert C."/>
            <person name="Hitch T.C.A."/>
            <person name="Clavel T."/>
        </authorList>
    </citation>
    <scope>NUCLEOTIDE SEQUENCE [LARGE SCALE GENOMIC DNA]</scope>
    <source>
        <strain evidence="2 3">CLA-AA-H145</strain>
    </source>
</reference>
<keyword evidence="2" id="KW-0808">Transferase</keyword>